<dbReference type="EMBL" id="BAAABY010000014">
    <property type="protein sequence ID" value="GAA0456719.1"/>
    <property type="molecule type" value="Genomic_DNA"/>
</dbReference>
<feature type="transmembrane region" description="Helical" evidence="1">
    <location>
        <begin position="12"/>
        <end position="29"/>
    </location>
</feature>
<keyword evidence="3" id="KW-1185">Reference proteome</keyword>
<evidence type="ECO:0008006" key="4">
    <source>
        <dbReference type="Google" id="ProtNLM"/>
    </source>
</evidence>
<feature type="transmembrane region" description="Helical" evidence="1">
    <location>
        <begin position="177"/>
        <end position="197"/>
    </location>
</feature>
<feature type="transmembrane region" description="Helical" evidence="1">
    <location>
        <begin position="41"/>
        <end position="61"/>
    </location>
</feature>
<evidence type="ECO:0000313" key="3">
    <source>
        <dbReference type="Proteomes" id="UP001500909"/>
    </source>
</evidence>
<reference evidence="2 3" key="1">
    <citation type="journal article" date="2019" name="Int. J. Syst. Evol. Microbiol.">
        <title>The Global Catalogue of Microorganisms (GCM) 10K type strain sequencing project: providing services to taxonomists for standard genome sequencing and annotation.</title>
        <authorList>
            <consortium name="The Broad Institute Genomics Platform"/>
            <consortium name="The Broad Institute Genome Sequencing Center for Infectious Disease"/>
            <person name="Wu L."/>
            <person name="Ma J."/>
        </authorList>
    </citation>
    <scope>NUCLEOTIDE SEQUENCE [LARGE SCALE GENOMIC DNA]</scope>
    <source>
        <strain evidence="2 3">JCM 4805</strain>
    </source>
</reference>
<name>A0ABN0ZSY2_9ACTN</name>
<organism evidence="2 3">
    <name type="scientific">Streptomyces olivaceiscleroticus</name>
    <dbReference type="NCBI Taxonomy" id="68245"/>
    <lineage>
        <taxon>Bacteria</taxon>
        <taxon>Bacillati</taxon>
        <taxon>Actinomycetota</taxon>
        <taxon>Actinomycetes</taxon>
        <taxon>Kitasatosporales</taxon>
        <taxon>Streptomycetaceae</taxon>
        <taxon>Streptomyces</taxon>
    </lineage>
</organism>
<protein>
    <recommendedName>
        <fullName evidence="4">DUF3592 domain-containing protein</fullName>
    </recommendedName>
</protein>
<evidence type="ECO:0000256" key="1">
    <source>
        <dbReference type="SAM" id="Phobius"/>
    </source>
</evidence>
<keyword evidence="1" id="KW-1133">Transmembrane helix</keyword>
<dbReference type="Proteomes" id="UP001500909">
    <property type="component" value="Unassembled WGS sequence"/>
</dbReference>
<sequence>MVTRLVLYLRWLLFYLVCLVAIVGLMWSAPAIPLAPWVSGAVAPVLGWFLIPVASFMVPVFAIRSVPYSRRKLAWQVFLPLVIGSVLGFVAQGAGEDAALKERGRWADAKVVAVKNENSHKTARCTLQKLNGQAIKPELEETHGCEDGVERGDTLRIRYDPLEVASPEDEHWEPGSYGAAIAVLATLFVAFGTWGCVRMSRQVP</sequence>
<comment type="caution">
    <text evidence="2">The sequence shown here is derived from an EMBL/GenBank/DDBJ whole genome shotgun (WGS) entry which is preliminary data.</text>
</comment>
<feature type="transmembrane region" description="Helical" evidence="1">
    <location>
        <begin position="73"/>
        <end position="91"/>
    </location>
</feature>
<proteinExistence type="predicted"/>
<evidence type="ECO:0000313" key="2">
    <source>
        <dbReference type="EMBL" id="GAA0456719.1"/>
    </source>
</evidence>
<accession>A0ABN0ZSY2</accession>
<gene>
    <name evidence="2" type="ORF">GCM10010361_20940</name>
</gene>
<keyword evidence="1" id="KW-0812">Transmembrane</keyword>
<keyword evidence="1" id="KW-0472">Membrane</keyword>